<gene>
    <name evidence="7" type="primary">PSH1_2</name>
    <name evidence="7" type="ORF">LTR82_012213</name>
</gene>
<dbReference type="InterPro" id="IPR013083">
    <property type="entry name" value="Znf_RING/FYVE/PHD"/>
</dbReference>
<evidence type="ECO:0000256" key="3">
    <source>
        <dbReference type="ARBA" id="ARBA00022833"/>
    </source>
</evidence>
<evidence type="ECO:0000259" key="6">
    <source>
        <dbReference type="PROSITE" id="PS50089"/>
    </source>
</evidence>
<dbReference type="PROSITE" id="PS00518">
    <property type="entry name" value="ZF_RING_1"/>
    <property type="match status" value="1"/>
</dbReference>
<dbReference type="CDD" id="cd16568">
    <property type="entry name" value="RING-HC_ScPSH1-like"/>
    <property type="match status" value="1"/>
</dbReference>
<protein>
    <submittedName>
        <fullName evidence="7">E3 ubiquitin ligase</fullName>
    </submittedName>
</protein>
<feature type="compositionally biased region" description="Polar residues" evidence="5">
    <location>
        <begin position="624"/>
        <end position="637"/>
    </location>
</feature>
<dbReference type="InterPro" id="IPR017907">
    <property type="entry name" value="Znf_RING_CS"/>
</dbReference>
<feature type="region of interest" description="Disordered" evidence="5">
    <location>
        <begin position="609"/>
        <end position="671"/>
    </location>
</feature>
<dbReference type="EMBL" id="JASUXU010000048">
    <property type="protein sequence ID" value="KAK0316185.1"/>
    <property type="molecule type" value="Genomic_DNA"/>
</dbReference>
<keyword evidence="3" id="KW-0862">Zinc</keyword>
<feature type="domain" description="RING-type" evidence="6">
    <location>
        <begin position="92"/>
        <end position="132"/>
    </location>
</feature>
<evidence type="ECO:0000313" key="8">
    <source>
        <dbReference type="Proteomes" id="UP001168146"/>
    </source>
</evidence>
<organism evidence="7 8">
    <name type="scientific">Friedmanniomyces endolithicus</name>
    <dbReference type="NCBI Taxonomy" id="329885"/>
    <lineage>
        <taxon>Eukaryota</taxon>
        <taxon>Fungi</taxon>
        <taxon>Dikarya</taxon>
        <taxon>Ascomycota</taxon>
        <taxon>Pezizomycotina</taxon>
        <taxon>Dothideomycetes</taxon>
        <taxon>Dothideomycetidae</taxon>
        <taxon>Mycosphaerellales</taxon>
        <taxon>Teratosphaeriaceae</taxon>
        <taxon>Friedmanniomyces</taxon>
    </lineage>
</organism>
<evidence type="ECO:0000313" key="7">
    <source>
        <dbReference type="EMBL" id="KAK0316185.1"/>
    </source>
</evidence>
<keyword evidence="2 4" id="KW-0863">Zinc-finger</keyword>
<feature type="compositionally biased region" description="Basic and acidic residues" evidence="5">
    <location>
        <begin position="490"/>
        <end position="502"/>
    </location>
</feature>
<evidence type="ECO:0000256" key="5">
    <source>
        <dbReference type="SAM" id="MobiDB-lite"/>
    </source>
</evidence>
<feature type="compositionally biased region" description="Basic residues" evidence="5">
    <location>
        <begin position="11"/>
        <end position="23"/>
    </location>
</feature>
<dbReference type="AlphaFoldDB" id="A0AAN6J541"/>
<keyword evidence="1" id="KW-0479">Metal-binding</keyword>
<dbReference type="PANTHER" id="PTHR23327:SF51">
    <property type="entry name" value="TRANSCRIPTIONAL REGULATOR OF YEAST FORM ADHERENCE 3"/>
    <property type="match status" value="1"/>
</dbReference>
<feature type="compositionally biased region" description="Acidic residues" evidence="5">
    <location>
        <begin position="435"/>
        <end position="445"/>
    </location>
</feature>
<proteinExistence type="predicted"/>
<feature type="region of interest" description="Disordered" evidence="5">
    <location>
        <begin position="356"/>
        <end position="596"/>
    </location>
</feature>
<dbReference type="InterPro" id="IPR001841">
    <property type="entry name" value="Znf_RING"/>
</dbReference>
<feature type="compositionally biased region" description="Polar residues" evidence="5">
    <location>
        <begin position="647"/>
        <end position="656"/>
    </location>
</feature>
<sequence length="696" mass="75873">MASTSSDLPHYRSHGHARKRLKISRNGTATSSAPANTDIGSTAAIMPLTTDNTNGKSPTAAPAHTHGGTCHHETALKSLHTDVDAIRQLCQCQICQNFMFEPYSLACGHTYCYSCLNQWMGEKAVKTCPDCRANITQQPTPSYVIRELVLIFVSRTQLLPDGETAEEHDDMAKSEAAVVAKDKANTDPRTGGLFKGHFNLAKARRAALLYDPGDAVERCPFCHWEWEGEDGVCLHCGDSIDDFSDDSDDLHDELDPDFFVGGVPPPVDGAAHANIDTDDDEELWGENGPLAETDDEFDPELYEAAFGEPPPVRQHNAHRHRHHWVMDITSDRADEEGSDSDDHDSDLDGFIVEDEREAEMGESSDTEVQEAPPTRTRRTAGGHVVISDNEDDDDHSRADAISVDDSDDEAPVLGTIGRTKRNRAVPRQRPVLISSDEESSEDESTAEQQPEFANGGFSPLQEGSEDEQSAPSLRHDQSDVASEASSAPPHFHDAEEGSHTSDDGASEDASESASTAEPPPAIHGNSRRLQPSGQRRNRSDDATPSLISHRTHTASVPTRPQMSTHTHHPSARNPPLTRARRMAPARSHPSHPFQLANTLRDVNARTHHTEGDLSLRTGGPRSESAFSGRSTRNGVQRTTHHSGTAEAGSSSDSSRTVGHDGELVQSSNQQLRSTVVGYATAHRVARSRVRVTRQHM</sequence>
<dbReference type="Gene3D" id="3.30.40.10">
    <property type="entry name" value="Zinc/RING finger domain, C3HC4 (zinc finger)"/>
    <property type="match status" value="1"/>
</dbReference>
<reference evidence="7" key="1">
    <citation type="submission" date="2021-12" db="EMBL/GenBank/DDBJ databases">
        <title>Black yeast isolated from Biological Soil Crust.</title>
        <authorList>
            <person name="Kurbessoian T."/>
        </authorList>
    </citation>
    <scope>NUCLEOTIDE SEQUENCE</scope>
    <source>
        <strain evidence="7">CCFEE 5208</strain>
    </source>
</reference>
<dbReference type="Proteomes" id="UP001168146">
    <property type="component" value="Unassembled WGS sequence"/>
</dbReference>
<feature type="region of interest" description="Disordered" evidence="5">
    <location>
        <begin position="1"/>
        <end position="41"/>
    </location>
</feature>
<evidence type="ECO:0000256" key="1">
    <source>
        <dbReference type="ARBA" id="ARBA00022723"/>
    </source>
</evidence>
<comment type="caution">
    <text evidence="7">The sequence shown here is derived from an EMBL/GenBank/DDBJ whole genome shotgun (WGS) entry which is preliminary data.</text>
</comment>
<evidence type="ECO:0000256" key="4">
    <source>
        <dbReference type="PROSITE-ProRule" id="PRU00175"/>
    </source>
</evidence>
<feature type="compositionally biased region" description="Acidic residues" evidence="5">
    <location>
        <begin position="356"/>
        <end position="368"/>
    </location>
</feature>
<dbReference type="SUPFAM" id="SSF57850">
    <property type="entry name" value="RING/U-box"/>
    <property type="match status" value="1"/>
</dbReference>
<name>A0AAN6J541_9PEZI</name>
<dbReference type="GO" id="GO:0008270">
    <property type="term" value="F:zinc ion binding"/>
    <property type="evidence" value="ECO:0007669"/>
    <property type="project" value="UniProtKB-KW"/>
</dbReference>
<accession>A0AAN6J541</accession>
<dbReference type="InterPro" id="IPR018957">
    <property type="entry name" value="Znf_C3HC4_RING-type"/>
</dbReference>
<feature type="compositionally biased region" description="Polar residues" evidence="5">
    <location>
        <begin position="545"/>
        <end position="564"/>
    </location>
</feature>
<evidence type="ECO:0000256" key="2">
    <source>
        <dbReference type="ARBA" id="ARBA00022771"/>
    </source>
</evidence>
<feature type="compositionally biased region" description="Polar residues" evidence="5">
    <location>
        <begin position="25"/>
        <end position="40"/>
    </location>
</feature>
<dbReference type="PROSITE" id="PS50089">
    <property type="entry name" value="ZF_RING_2"/>
    <property type="match status" value="1"/>
</dbReference>
<dbReference type="Pfam" id="PF00097">
    <property type="entry name" value="zf-C3HC4"/>
    <property type="match status" value="1"/>
</dbReference>
<dbReference type="PANTHER" id="PTHR23327">
    <property type="entry name" value="RING FINGER PROTEIN 127"/>
    <property type="match status" value="1"/>
</dbReference>
<dbReference type="SMART" id="SM00184">
    <property type="entry name" value="RING"/>
    <property type="match status" value="1"/>
</dbReference>